<feature type="region of interest" description="Disordered" evidence="1">
    <location>
        <begin position="170"/>
        <end position="223"/>
    </location>
</feature>
<name>A0A8H4N6Z9_9PEZI</name>
<dbReference type="EMBL" id="WWBZ02000010">
    <property type="protein sequence ID" value="KAF4311395.1"/>
    <property type="molecule type" value="Genomic_DNA"/>
</dbReference>
<dbReference type="Proteomes" id="UP000572817">
    <property type="component" value="Unassembled WGS sequence"/>
</dbReference>
<sequence length="332" mass="37891">MKQTDEDVRITDIEAANDRSVGTKFRKVLASRSLVIEYREWLRSRGYSRKDSTSKVYMEDMGMKYVKYKYHYARAEKILKYEHLAVPTISIIFVFCWGKAIQNKCIDDFVHALKNDYKPLYTLLEERVDWFKRCQNIYDMQCEVRNKNTSVDRIFVPYFHNGVDQAPGCDKRKLPAENGEKRNCRSRGIGGREDQTTEAAIEQAARSSTIQEDPGAGSQLEDSQIHNEQAGLTQDSTHLAGDSHQTEALGRDLQTQYNLSAAPEPERTEGGSIQYVAEHPDSQYLPFTYDLAHGQALDPNGSYMVSNGQYTFATAHGDPLLLPNNIWWAESH</sequence>
<proteinExistence type="predicted"/>
<dbReference type="OrthoDB" id="10514174at2759"/>
<comment type="caution">
    <text evidence="2">The sequence shown here is derived from an EMBL/GenBank/DDBJ whole genome shotgun (WGS) entry which is preliminary data.</text>
</comment>
<dbReference type="AlphaFoldDB" id="A0A8H4N6Z9"/>
<evidence type="ECO:0000313" key="2">
    <source>
        <dbReference type="EMBL" id="KAF4311395.1"/>
    </source>
</evidence>
<protein>
    <submittedName>
        <fullName evidence="2">Uncharacterized protein</fullName>
    </submittedName>
</protein>
<feature type="compositionally biased region" description="Basic and acidic residues" evidence="1">
    <location>
        <begin position="170"/>
        <end position="183"/>
    </location>
</feature>
<reference evidence="2" key="1">
    <citation type="submission" date="2020-04" db="EMBL/GenBank/DDBJ databases">
        <title>Genome Assembly and Annotation of Botryosphaeria dothidea sdau 11-99, a Latent Pathogen of Apple Fruit Ring Rot in China.</title>
        <authorList>
            <person name="Yu C."/>
            <person name="Diao Y."/>
            <person name="Lu Q."/>
            <person name="Zhao J."/>
            <person name="Cui S."/>
            <person name="Peng C."/>
            <person name="He B."/>
            <person name="Liu H."/>
        </authorList>
    </citation>
    <scope>NUCLEOTIDE SEQUENCE [LARGE SCALE GENOMIC DNA]</scope>
    <source>
        <strain evidence="2">Sdau11-99</strain>
    </source>
</reference>
<gene>
    <name evidence="2" type="ORF">GTA08_BOTSDO13101</name>
</gene>
<evidence type="ECO:0000313" key="3">
    <source>
        <dbReference type="Proteomes" id="UP000572817"/>
    </source>
</evidence>
<keyword evidence="3" id="KW-1185">Reference proteome</keyword>
<organism evidence="2 3">
    <name type="scientific">Botryosphaeria dothidea</name>
    <dbReference type="NCBI Taxonomy" id="55169"/>
    <lineage>
        <taxon>Eukaryota</taxon>
        <taxon>Fungi</taxon>
        <taxon>Dikarya</taxon>
        <taxon>Ascomycota</taxon>
        <taxon>Pezizomycotina</taxon>
        <taxon>Dothideomycetes</taxon>
        <taxon>Dothideomycetes incertae sedis</taxon>
        <taxon>Botryosphaeriales</taxon>
        <taxon>Botryosphaeriaceae</taxon>
        <taxon>Botryosphaeria</taxon>
    </lineage>
</organism>
<accession>A0A8H4N6Z9</accession>
<evidence type="ECO:0000256" key="1">
    <source>
        <dbReference type="SAM" id="MobiDB-lite"/>
    </source>
</evidence>